<evidence type="ECO:0000313" key="2">
    <source>
        <dbReference type="EMBL" id="KAL3420928.1"/>
    </source>
</evidence>
<feature type="transmembrane region" description="Helical" evidence="1">
    <location>
        <begin position="62"/>
        <end position="84"/>
    </location>
</feature>
<organism evidence="2 3">
    <name type="scientific">Phlyctema vagabunda</name>
    <dbReference type="NCBI Taxonomy" id="108571"/>
    <lineage>
        <taxon>Eukaryota</taxon>
        <taxon>Fungi</taxon>
        <taxon>Dikarya</taxon>
        <taxon>Ascomycota</taxon>
        <taxon>Pezizomycotina</taxon>
        <taxon>Leotiomycetes</taxon>
        <taxon>Helotiales</taxon>
        <taxon>Dermateaceae</taxon>
        <taxon>Phlyctema</taxon>
    </lineage>
</organism>
<keyword evidence="1" id="KW-1133">Transmembrane helix</keyword>
<keyword evidence="1" id="KW-0472">Membrane</keyword>
<comment type="caution">
    <text evidence="2">The sequence shown here is derived from an EMBL/GenBank/DDBJ whole genome shotgun (WGS) entry which is preliminary data.</text>
</comment>
<proteinExistence type="predicted"/>
<protein>
    <submittedName>
        <fullName evidence="2">Uncharacterized protein</fullName>
    </submittedName>
</protein>
<dbReference type="Proteomes" id="UP001629113">
    <property type="component" value="Unassembled WGS sequence"/>
</dbReference>
<feature type="transmembrane region" description="Helical" evidence="1">
    <location>
        <begin position="460"/>
        <end position="481"/>
    </location>
</feature>
<evidence type="ECO:0000313" key="3">
    <source>
        <dbReference type="Proteomes" id="UP001629113"/>
    </source>
</evidence>
<keyword evidence="1" id="KW-0812">Transmembrane</keyword>
<sequence>MGIQESWSRFSLRYARAINIAITTVLLLASLVCYPLYIILFFRPQWYHLESLLSPTRATGFLKPQVVVGLITALFAASTAALVTRAVEHSLWRKLSPRSIKRRLTIGESHRLAGWSISPITRVQYIFTGSSWLLKISGILLLSLVVLNPILVSGISQDQGTSINTVTQAANGSRWNGWLDDSNRRYNGGEFRDTPGIVAFTVSFSNLSAPAAPICSTSSNSNCSASALVSSIQASCTPVRTSNPANIGTQTSRQQTSQSFCSVIDPTLCTSLVTGSPSTVVNFTSGEAPACKTVDQPCLGEFAIIFGAYVLFPASGADTNHDINTVDCTLSIGNVTVVQNGQSTPTLDRNSFVKSEYSSTTYGEIVPLRRIYTESPRESSPFAFTGSETPDGANNLFNTAVGTLLLGALVDADAFAVASRIESAFEMATLFSFSRSPSSSDVDFTYQIANELIYVYDKKVLLILLAPLLATLLGCWGRWWIGGREVIGYDVVEIARMGPVGGLEGKVAEDMNEIENKKVWAVNTGEGKKLLASN</sequence>
<feature type="transmembrane region" description="Helical" evidence="1">
    <location>
        <begin position="20"/>
        <end position="42"/>
    </location>
</feature>
<gene>
    <name evidence="2" type="ORF">PVAG01_07373</name>
</gene>
<evidence type="ECO:0000256" key="1">
    <source>
        <dbReference type="SAM" id="Phobius"/>
    </source>
</evidence>
<accession>A0ABR4PC87</accession>
<name>A0ABR4PC87_9HELO</name>
<reference evidence="2 3" key="1">
    <citation type="submission" date="2024-06" db="EMBL/GenBank/DDBJ databases">
        <title>Complete genome of Phlyctema vagabunda strain 19-DSS-EL-015.</title>
        <authorList>
            <person name="Fiorenzani C."/>
        </authorList>
    </citation>
    <scope>NUCLEOTIDE SEQUENCE [LARGE SCALE GENOMIC DNA]</scope>
    <source>
        <strain evidence="2 3">19-DSS-EL-015</strain>
    </source>
</reference>
<dbReference type="EMBL" id="JBFCZG010000006">
    <property type="protein sequence ID" value="KAL3420928.1"/>
    <property type="molecule type" value="Genomic_DNA"/>
</dbReference>
<keyword evidence="3" id="KW-1185">Reference proteome</keyword>